<dbReference type="InterPro" id="IPR006464">
    <property type="entry name" value="AcTrfase_RimI/Ard1"/>
</dbReference>
<evidence type="ECO:0000256" key="5">
    <source>
        <dbReference type="RuleBase" id="RU363094"/>
    </source>
</evidence>
<accession>A0A1V4SGF1</accession>
<evidence type="ECO:0000256" key="4">
    <source>
        <dbReference type="ARBA" id="ARBA00023315"/>
    </source>
</evidence>
<dbReference type="AlphaFoldDB" id="A0A1V4SGF1"/>
<evidence type="ECO:0000256" key="3">
    <source>
        <dbReference type="ARBA" id="ARBA00022679"/>
    </source>
</evidence>
<keyword evidence="2 5" id="KW-0963">Cytoplasm</keyword>
<comment type="caution">
    <text evidence="7">The sequence shown here is derived from an EMBL/GenBank/DDBJ whole genome shotgun (WGS) entry which is preliminary data.</text>
</comment>
<feature type="domain" description="N-acetyltransferase" evidence="6">
    <location>
        <begin position="5"/>
        <end position="150"/>
    </location>
</feature>
<dbReference type="Proteomes" id="UP000191554">
    <property type="component" value="Unassembled WGS sequence"/>
</dbReference>
<dbReference type="EMBL" id="MZGX01000022">
    <property type="protein sequence ID" value="OPX42948.1"/>
    <property type="molecule type" value="Genomic_DNA"/>
</dbReference>
<evidence type="ECO:0000259" key="6">
    <source>
        <dbReference type="PROSITE" id="PS51186"/>
    </source>
</evidence>
<dbReference type="InterPro" id="IPR050680">
    <property type="entry name" value="YpeA/RimI_acetyltransf"/>
</dbReference>
<dbReference type="PANTHER" id="PTHR43420">
    <property type="entry name" value="ACETYLTRANSFERASE"/>
    <property type="match status" value="1"/>
</dbReference>
<evidence type="ECO:0000256" key="2">
    <source>
        <dbReference type="ARBA" id="ARBA00022490"/>
    </source>
</evidence>
<keyword evidence="8" id="KW-1185">Reference proteome</keyword>
<evidence type="ECO:0000256" key="1">
    <source>
        <dbReference type="ARBA" id="ARBA00005395"/>
    </source>
</evidence>
<dbReference type="EC" id="2.3.1.266" evidence="5"/>
<dbReference type="GO" id="GO:0008999">
    <property type="term" value="F:protein-N-terminal-alanine acetyltransferase activity"/>
    <property type="evidence" value="ECO:0007669"/>
    <property type="project" value="UniProtKB-EC"/>
</dbReference>
<dbReference type="Pfam" id="PF00583">
    <property type="entry name" value="Acetyltransf_1"/>
    <property type="match status" value="1"/>
</dbReference>
<keyword evidence="3 7" id="KW-0808">Transferase</keyword>
<evidence type="ECO:0000313" key="8">
    <source>
        <dbReference type="Proteomes" id="UP000191554"/>
    </source>
</evidence>
<dbReference type="GO" id="GO:0005737">
    <property type="term" value="C:cytoplasm"/>
    <property type="evidence" value="ECO:0007669"/>
    <property type="project" value="UniProtKB-SubCell"/>
</dbReference>
<dbReference type="RefSeq" id="WP_080065531.1">
    <property type="nucleotide sequence ID" value="NZ_MZGX01000022.1"/>
</dbReference>
<keyword evidence="4" id="KW-0012">Acyltransferase</keyword>
<reference evidence="7 8" key="1">
    <citation type="submission" date="2017-03" db="EMBL/GenBank/DDBJ databases">
        <title>Genome sequence of Clostridium hungatei DSM 14427.</title>
        <authorList>
            <person name="Poehlein A."/>
            <person name="Daniel R."/>
        </authorList>
    </citation>
    <scope>NUCLEOTIDE SEQUENCE [LARGE SCALE GENOMIC DNA]</scope>
    <source>
        <strain evidence="7 8">DSM 14427</strain>
    </source>
</reference>
<dbReference type="InterPro" id="IPR000182">
    <property type="entry name" value="GNAT_dom"/>
</dbReference>
<proteinExistence type="inferred from homology"/>
<gene>
    <name evidence="7" type="ORF">CLHUN_30920</name>
</gene>
<name>A0A1V4SGF1_RUMHU</name>
<comment type="catalytic activity">
    <reaction evidence="5">
        <text>N-terminal L-alanyl-[ribosomal protein bS18] + acetyl-CoA = N-terminal N(alpha)-acetyl-L-alanyl-[ribosomal protein bS18] + CoA + H(+)</text>
        <dbReference type="Rhea" id="RHEA:43756"/>
        <dbReference type="Rhea" id="RHEA-COMP:10676"/>
        <dbReference type="Rhea" id="RHEA-COMP:10677"/>
        <dbReference type="ChEBI" id="CHEBI:15378"/>
        <dbReference type="ChEBI" id="CHEBI:57287"/>
        <dbReference type="ChEBI" id="CHEBI:57288"/>
        <dbReference type="ChEBI" id="CHEBI:64718"/>
        <dbReference type="ChEBI" id="CHEBI:83683"/>
        <dbReference type="EC" id="2.3.1.266"/>
    </reaction>
</comment>
<dbReference type="PROSITE" id="PS51186">
    <property type="entry name" value="GNAT"/>
    <property type="match status" value="1"/>
</dbReference>
<sequence>MVDNIEVVRMTQEHLDGVMTIENLSFKIPWSRNAFIDEMTTNDMAVYVVAVSGKKIIGYGGLWRILDEGHITNIAVHPEFRRCGAGCRIMDELLKLCRENGILSLTLEVRRGNLPAQKLYEKYGFRSEGIRKGYYSDTGEDAIIMWKHLDR</sequence>
<comment type="similarity">
    <text evidence="1 5">Belongs to the acetyltransferase family. RimI subfamily.</text>
</comment>
<dbReference type="PANTHER" id="PTHR43420:SF44">
    <property type="entry name" value="ACETYLTRANSFERASE YPEA"/>
    <property type="match status" value="1"/>
</dbReference>
<comment type="function">
    <text evidence="5">Acetylates the N-terminal alanine of ribosomal protein bS18.</text>
</comment>
<protein>
    <recommendedName>
        <fullName evidence="5">[Ribosomal protein bS18]-alanine N-acetyltransferase</fullName>
        <ecNumber evidence="5">2.3.1.266</ecNumber>
    </recommendedName>
</protein>
<dbReference type="NCBIfam" id="TIGR01575">
    <property type="entry name" value="rimI"/>
    <property type="match status" value="1"/>
</dbReference>
<evidence type="ECO:0000313" key="7">
    <source>
        <dbReference type="EMBL" id="OPX42948.1"/>
    </source>
</evidence>
<dbReference type="Gene3D" id="3.40.630.30">
    <property type="match status" value="1"/>
</dbReference>
<comment type="subcellular location">
    <subcellularLocation>
        <location evidence="5">Cytoplasm</location>
    </subcellularLocation>
</comment>
<dbReference type="OrthoDB" id="9794566at2"/>
<dbReference type="InterPro" id="IPR016181">
    <property type="entry name" value="Acyl_CoA_acyltransferase"/>
</dbReference>
<dbReference type="STRING" id="48256.CLHUN_30920"/>
<dbReference type="CDD" id="cd04301">
    <property type="entry name" value="NAT_SF"/>
    <property type="match status" value="1"/>
</dbReference>
<dbReference type="SUPFAM" id="SSF55729">
    <property type="entry name" value="Acyl-CoA N-acyltransferases (Nat)"/>
    <property type="match status" value="1"/>
</dbReference>
<organism evidence="7 8">
    <name type="scientific">Ruminiclostridium hungatei</name>
    <name type="common">Clostridium hungatei</name>
    <dbReference type="NCBI Taxonomy" id="48256"/>
    <lineage>
        <taxon>Bacteria</taxon>
        <taxon>Bacillati</taxon>
        <taxon>Bacillota</taxon>
        <taxon>Clostridia</taxon>
        <taxon>Eubacteriales</taxon>
        <taxon>Oscillospiraceae</taxon>
        <taxon>Ruminiclostridium</taxon>
    </lineage>
</organism>